<feature type="transmembrane region" description="Helical" evidence="8">
    <location>
        <begin position="182"/>
        <end position="203"/>
    </location>
</feature>
<keyword evidence="10" id="KW-1185">Reference proteome</keyword>
<feature type="transmembrane region" description="Helical" evidence="8">
    <location>
        <begin position="109"/>
        <end position="129"/>
    </location>
</feature>
<evidence type="ECO:0000313" key="10">
    <source>
        <dbReference type="Proteomes" id="UP000308054"/>
    </source>
</evidence>
<comment type="caution">
    <text evidence="9">The sequence shown here is derived from an EMBL/GenBank/DDBJ whole genome shotgun (WGS) entry which is preliminary data.</text>
</comment>
<dbReference type="GO" id="GO:0033214">
    <property type="term" value="P:siderophore-iron import into cell"/>
    <property type="evidence" value="ECO:0007669"/>
    <property type="project" value="TreeGrafter"/>
</dbReference>
<feature type="transmembrane region" description="Helical" evidence="8">
    <location>
        <begin position="52"/>
        <end position="71"/>
    </location>
</feature>
<reference evidence="9 10" key="1">
    <citation type="journal article" date="2017" name="Int. J. Syst. Evol. Microbiol.">
        <title>Marinicauda algicola sp. nov., isolated from a marine red alga Rhodosorus marinus.</title>
        <authorList>
            <person name="Jeong S.E."/>
            <person name="Jeon S.H."/>
            <person name="Chun B.H."/>
            <person name="Kim D.W."/>
            <person name="Jeon C.O."/>
        </authorList>
    </citation>
    <scope>NUCLEOTIDE SEQUENCE [LARGE SCALE GENOMIC DNA]</scope>
    <source>
        <strain evidence="9 10">JCM 31718</strain>
    </source>
</reference>
<dbReference type="EMBL" id="SRXW01000001">
    <property type="protein sequence ID" value="TGY90785.1"/>
    <property type="molecule type" value="Genomic_DNA"/>
</dbReference>
<feature type="transmembrane region" description="Helical" evidence="8">
    <location>
        <begin position="271"/>
        <end position="289"/>
    </location>
</feature>
<dbReference type="PANTHER" id="PTHR30472">
    <property type="entry name" value="FERRIC ENTEROBACTIN TRANSPORT SYSTEM PERMEASE PROTEIN"/>
    <property type="match status" value="1"/>
</dbReference>
<evidence type="ECO:0000256" key="1">
    <source>
        <dbReference type="ARBA" id="ARBA00004651"/>
    </source>
</evidence>
<evidence type="ECO:0000256" key="2">
    <source>
        <dbReference type="ARBA" id="ARBA00007935"/>
    </source>
</evidence>
<keyword evidence="5 8" id="KW-0812">Transmembrane</keyword>
<evidence type="ECO:0000313" key="9">
    <source>
        <dbReference type="EMBL" id="TGY90785.1"/>
    </source>
</evidence>
<dbReference type="Pfam" id="PF01032">
    <property type="entry name" value="FecCD"/>
    <property type="match status" value="1"/>
</dbReference>
<dbReference type="GO" id="GO:0022857">
    <property type="term" value="F:transmembrane transporter activity"/>
    <property type="evidence" value="ECO:0007669"/>
    <property type="project" value="InterPro"/>
</dbReference>
<organism evidence="9 10">
    <name type="scientific">Marinicauda algicola</name>
    <dbReference type="NCBI Taxonomy" id="2029849"/>
    <lineage>
        <taxon>Bacteria</taxon>
        <taxon>Pseudomonadati</taxon>
        <taxon>Pseudomonadota</taxon>
        <taxon>Alphaproteobacteria</taxon>
        <taxon>Maricaulales</taxon>
        <taxon>Maricaulaceae</taxon>
        <taxon>Marinicauda</taxon>
    </lineage>
</organism>
<feature type="transmembrane region" description="Helical" evidence="8">
    <location>
        <begin position="230"/>
        <end position="259"/>
    </location>
</feature>
<dbReference type="InterPro" id="IPR000522">
    <property type="entry name" value="ABC_transptr_permease_BtuC"/>
</dbReference>
<feature type="transmembrane region" description="Helical" evidence="8">
    <location>
        <begin position="141"/>
        <end position="162"/>
    </location>
</feature>
<keyword evidence="3" id="KW-0813">Transport</keyword>
<protein>
    <submittedName>
        <fullName evidence="9">Iron ABC transporter permease</fullName>
    </submittedName>
</protein>
<proteinExistence type="inferred from homology"/>
<keyword evidence="4" id="KW-1003">Cell membrane</keyword>
<evidence type="ECO:0000256" key="7">
    <source>
        <dbReference type="ARBA" id="ARBA00023136"/>
    </source>
</evidence>
<accession>A0A4S2H525</accession>
<dbReference type="AlphaFoldDB" id="A0A4S2H525"/>
<keyword evidence="6 8" id="KW-1133">Transmembrane helix</keyword>
<gene>
    <name evidence="9" type="ORF">E5163_05615</name>
</gene>
<comment type="subcellular location">
    <subcellularLocation>
        <location evidence="1">Cell membrane</location>
        <topology evidence="1">Multi-pass membrane protein</topology>
    </subcellularLocation>
</comment>
<feature type="transmembrane region" description="Helical" evidence="8">
    <location>
        <begin position="301"/>
        <end position="318"/>
    </location>
</feature>
<dbReference type="Proteomes" id="UP000308054">
    <property type="component" value="Unassembled WGS sequence"/>
</dbReference>
<dbReference type="Gene3D" id="1.10.3470.10">
    <property type="entry name" value="ABC transporter involved in vitamin B12 uptake, BtuC"/>
    <property type="match status" value="1"/>
</dbReference>
<dbReference type="OrthoDB" id="9811975at2"/>
<dbReference type="SUPFAM" id="SSF81345">
    <property type="entry name" value="ABC transporter involved in vitamin B12 uptake, BtuC"/>
    <property type="match status" value="1"/>
</dbReference>
<evidence type="ECO:0000256" key="3">
    <source>
        <dbReference type="ARBA" id="ARBA00022448"/>
    </source>
</evidence>
<dbReference type="CDD" id="cd06550">
    <property type="entry name" value="TM_ABC_iron-siderophores_like"/>
    <property type="match status" value="1"/>
</dbReference>
<evidence type="ECO:0000256" key="4">
    <source>
        <dbReference type="ARBA" id="ARBA00022475"/>
    </source>
</evidence>
<name>A0A4S2H525_9PROT</name>
<keyword evidence="7 8" id="KW-0472">Membrane</keyword>
<feature type="transmembrane region" description="Helical" evidence="8">
    <location>
        <begin position="83"/>
        <end position="103"/>
    </location>
</feature>
<evidence type="ECO:0000256" key="5">
    <source>
        <dbReference type="ARBA" id="ARBA00022692"/>
    </source>
</evidence>
<dbReference type="PANTHER" id="PTHR30472:SF25">
    <property type="entry name" value="ABC TRANSPORTER PERMEASE PROTEIN MJ0876-RELATED"/>
    <property type="match status" value="1"/>
</dbReference>
<sequence length="325" mass="32483">MLLGGFALAGLAGLVLAVLAGTAPIGLGETLAALAGRGSQAVELIVWQVRLPRALAAFCVGAALGASGAVLQGLLRNPLADPGVLGVSAMSALGAVIAIYFGLAAMSLMAVPVFAVAFALLATAILYLFGASRMGSVQLILVGVGLSSFAGALIALAMNLAPNPFSLSDMVNWLLGSVANRSFADLAFAAPFWAAGAGLVLMAGPGLRGLSLGEETAFTLGVDLKRTRALAILGAALLTGASVAVAGTIGFVGIVAPHLVRPFVRHDPADLIVPSALAAGVVLVLADTALRLAPFTQELKLGVAAALIGAPAFVWIAARHRSIGR</sequence>
<dbReference type="InterPro" id="IPR037294">
    <property type="entry name" value="ABC_BtuC-like"/>
</dbReference>
<evidence type="ECO:0000256" key="8">
    <source>
        <dbReference type="SAM" id="Phobius"/>
    </source>
</evidence>
<dbReference type="GO" id="GO:0005886">
    <property type="term" value="C:plasma membrane"/>
    <property type="evidence" value="ECO:0007669"/>
    <property type="project" value="UniProtKB-SubCell"/>
</dbReference>
<comment type="similarity">
    <text evidence="2">Belongs to the binding-protein-dependent transport system permease family. FecCD subfamily.</text>
</comment>
<evidence type="ECO:0000256" key="6">
    <source>
        <dbReference type="ARBA" id="ARBA00022989"/>
    </source>
</evidence>